<dbReference type="GO" id="GO:0005886">
    <property type="term" value="C:plasma membrane"/>
    <property type="evidence" value="ECO:0007669"/>
    <property type="project" value="UniProtKB-SubCell"/>
</dbReference>
<organism evidence="8 9">
    <name type="scientific">Rubellimicrobium thermophilum DSM 16684</name>
    <dbReference type="NCBI Taxonomy" id="1123069"/>
    <lineage>
        <taxon>Bacteria</taxon>
        <taxon>Pseudomonadati</taxon>
        <taxon>Pseudomonadota</taxon>
        <taxon>Alphaproteobacteria</taxon>
        <taxon>Rhodobacterales</taxon>
        <taxon>Roseobacteraceae</taxon>
        <taxon>Rubellimicrobium</taxon>
    </lineage>
</organism>
<evidence type="ECO:0000313" key="8">
    <source>
        <dbReference type="EMBL" id="EPX84718.1"/>
    </source>
</evidence>
<dbReference type="Proteomes" id="UP000015346">
    <property type="component" value="Unassembled WGS sequence"/>
</dbReference>
<evidence type="ECO:0000256" key="1">
    <source>
        <dbReference type="ARBA" id="ARBA00004651"/>
    </source>
</evidence>
<feature type="compositionally biased region" description="Low complexity" evidence="6">
    <location>
        <begin position="366"/>
        <end position="377"/>
    </location>
</feature>
<name>S9QYK5_9RHOB</name>
<reference evidence="8 9" key="1">
    <citation type="journal article" date="2013" name="Stand. Genomic Sci.">
        <title>Genome sequence of the reddish-pigmented Rubellimicrobium thermophilum type strain (DSM 16684(T)), a member of the Roseobacter clade.</title>
        <authorList>
            <person name="Fiebig A."/>
            <person name="Riedel T."/>
            <person name="Gronow S."/>
            <person name="Petersen J."/>
            <person name="Klenk H.P."/>
            <person name="Goker M."/>
        </authorList>
    </citation>
    <scope>NUCLEOTIDE SEQUENCE [LARGE SCALE GENOMIC DNA]</scope>
    <source>
        <strain evidence="8 9">DSM 16684</strain>
    </source>
</reference>
<feature type="transmembrane region" description="Helical" evidence="7">
    <location>
        <begin position="204"/>
        <end position="221"/>
    </location>
</feature>
<keyword evidence="9" id="KW-1185">Reference proteome</keyword>
<dbReference type="PANTHER" id="PTHR47089:SF1">
    <property type="entry name" value="GUANOSINE ABC TRANSPORTER PERMEASE PROTEIN NUPP"/>
    <property type="match status" value="1"/>
</dbReference>
<protein>
    <submittedName>
        <fullName evidence="8">Nucleoside ABC transporter membrane protein</fullName>
    </submittedName>
</protein>
<feature type="transmembrane region" description="Helical" evidence="7">
    <location>
        <begin position="249"/>
        <end position="270"/>
    </location>
</feature>
<evidence type="ECO:0000256" key="5">
    <source>
        <dbReference type="ARBA" id="ARBA00023136"/>
    </source>
</evidence>
<dbReference type="PATRIC" id="fig|1123069.3.peg.2051"/>
<dbReference type="Pfam" id="PF02653">
    <property type="entry name" value="BPD_transp_2"/>
    <property type="match status" value="1"/>
</dbReference>
<evidence type="ECO:0000256" key="6">
    <source>
        <dbReference type="SAM" id="MobiDB-lite"/>
    </source>
</evidence>
<feature type="transmembrane region" description="Helical" evidence="7">
    <location>
        <begin position="329"/>
        <end position="348"/>
    </location>
</feature>
<proteinExistence type="predicted"/>
<dbReference type="InterPro" id="IPR001851">
    <property type="entry name" value="ABC_transp_permease"/>
</dbReference>
<dbReference type="CDD" id="cd06580">
    <property type="entry name" value="TM_PBP1_transp_TpRbsC_like"/>
    <property type="match status" value="1"/>
</dbReference>
<evidence type="ECO:0000256" key="7">
    <source>
        <dbReference type="SAM" id="Phobius"/>
    </source>
</evidence>
<dbReference type="AlphaFoldDB" id="S9QYK5"/>
<evidence type="ECO:0000256" key="4">
    <source>
        <dbReference type="ARBA" id="ARBA00022989"/>
    </source>
</evidence>
<sequence length="390" mass="41500">MDRMPRWADLILVPLISILLAGLISGVVILAIGENPLRALGIMVSGAVGSTYAWGYTLYYATNFIFTGLAVAVAMHARLFNIGAEGQATWGGLGIALVALYLPWPHWTLAMLGSAVAAALFGAAWAAIPALLQARRGSHIVITTIMFNFIAAALLNWLLVGPLKPAGTMETATAPFPPATHIPSFRDMFSFGETILFRSTPANIAFFVAVAACVAVWWLIWRTRLGYEIRAFGHSEGAARYAGIDATRIIMVTMLISGGLAGLMAVNNTLGYSERLILNAVEGAGFIGIAVALMGRAHPFGVFLASILFGILYQGGGELQFALGIPREMILVIQALVILFTGALDNMVRMPVEMIFAERRRARAPIAAPGPARSSPGHMTPPSDPGKPAE</sequence>
<evidence type="ECO:0000256" key="2">
    <source>
        <dbReference type="ARBA" id="ARBA00022475"/>
    </source>
</evidence>
<keyword evidence="4 7" id="KW-1133">Transmembrane helix</keyword>
<feature type="transmembrane region" description="Helical" evidence="7">
    <location>
        <begin position="276"/>
        <end position="295"/>
    </location>
</feature>
<feature type="region of interest" description="Disordered" evidence="6">
    <location>
        <begin position="366"/>
        <end position="390"/>
    </location>
</feature>
<keyword evidence="5 7" id="KW-0472">Membrane</keyword>
<evidence type="ECO:0000313" key="9">
    <source>
        <dbReference type="Proteomes" id="UP000015346"/>
    </source>
</evidence>
<dbReference type="GO" id="GO:0022857">
    <property type="term" value="F:transmembrane transporter activity"/>
    <property type="evidence" value="ECO:0007669"/>
    <property type="project" value="InterPro"/>
</dbReference>
<evidence type="ECO:0000256" key="3">
    <source>
        <dbReference type="ARBA" id="ARBA00022692"/>
    </source>
</evidence>
<dbReference type="EMBL" id="AOLV01000020">
    <property type="protein sequence ID" value="EPX84718.1"/>
    <property type="molecule type" value="Genomic_DNA"/>
</dbReference>
<feature type="transmembrane region" description="Helical" evidence="7">
    <location>
        <begin position="110"/>
        <end position="128"/>
    </location>
</feature>
<dbReference type="STRING" id="1123069.ruthe_02078"/>
<dbReference type="RefSeq" id="WP_021098162.1">
    <property type="nucleotide sequence ID" value="NZ_KE557321.1"/>
</dbReference>
<keyword evidence="2" id="KW-1003">Cell membrane</keyword>
<feature type="transmembrane region" description="Helical" evidence="7">
    <location>
        <begin position="302"/>
        <end position="323"/>
    </location>
</feature>
<gene>
    <name evidence="8" type="ORF">ruthe_02078</name>
</gene>
<feature type="transmembrane region" description="Helical" evidence="7">
    <location>
        <begin position="53"/>
        <end position="75"/>
    </location>
</feature>
<accession>S9QYK5</accession>
<keyword evidence="3 7" id="KW-0812">Transmembrane</keyword>
<comment type="subcellular location">
    <subcellularLocation>
        <location evidence="1">Cell membrane</location>
        <topology evidence="1">Multi-pass membrane protein</topology>
    </subcellularLocation>
</comment>
<feature type="transmembrane region" description="Helical" evidence="7">
    <location>
        <begin position="12"/>
        <end position="33"/>
    </location>
</feature>
<feature type="transmembrane region" description="Helical" evidence="7">
    <location>
        <begin position="140"/>
        <end position="160"/>
    </location>
</feature>
<feature type="transmembrane region" description="Helical" evidence="7">
    <location>
        <begin position="87"/>
        <end position="104"/>
    </location>
</feature>
<dbReference type="PANTHER" id="PTHR47089">
    <property type="entry name" value="ABC TRANSPORTER, PERMEASE PROTEIN"/>
    <property type="match status" value="1"/>
</dbReference>
<comment type="caution">
    <text evidence="8">The sequence shown here is derived from an EMBL/GenBank/DDBJ whole genome shotgun (WGS) entry which is preliminary data.</text>
</comment>
<dbReference type="OrthoDB" id="45037at2"/>
<dbReference type="HOGENOM" id="CLU_040769_0_2_5"/>